<dbReference type="Pfam" id="PF18701">
    <property type="entry name" value="DUF5641"/>
    <property type="match status" value="1"/>
</dbReference>
<dbReference type="InterPro" id="IPR040676">
    <property type="entry name" value="DUF5641"/>
</dbReference>
<protein>
    <recommendedName>
        <fullName evidence="1">DUF5641 domain-containing protein</fullName>
    </recommendedName>
</protein>
<feature type="domain" description="DUF5641" evidence="1">
    <location>
        <begin position="134"/>
        <end position="191"/>
    </location>
</feature>
<evidence type="ECO:0000259" key="1">
    <source>
        <dbReference type="Pfam" id="PF18701"/>
    </source>
</evidence>
<organism evidence="2 3">
    <name type="scientific">Mytilus coruscus</name>
    <name type="common">Sea mussel</name>
    <dbReference type="NCBI Taxonomy" id="42192"/>
    <lineage>
        <taxon>Eukaryota</taxon>
        <taxon>Metazoa</taxon>
        <taxon>Spiralia</taxon>
        <taxon>Lophotrochozoa</taxon>
        <taxon>Mollusca</taxon>
        <taxon>Bivalvia</taxon>
        <taxon>Autobranchia</taxon>
        <taxon>Pteriomorphia</taxon>
        <taxon>Mytilida</taxon>
        <taxon>Mytiloidea</taxon>
        <taxon>Mytilidae</taxon>
        <taxon>Mytilinae</taxon>
        <taxon>Mytilus</taxon>
    </lineage>
</organism>
<dbReference type="EMBL" id="CACVKT020001843">
    <property type="protein sequence ID" value="CAC5372315.1"/>
    <property type="molecule type" value="Genomic_DNA"/>
</dbReference>
<evidence type="ECO:0000313" key="2">
    <source>
        <dbReference type="EMBL" id="CAC5372315.1"/>
    </source>
</evidence>
<gene>
    <name evidence="2" type="ORF">MCOR_10448</name>
</gene>
<dbReference type="PANTHER" id="PTHR47331">
    <property type="entry name" value="PHD-TYPE DOMAIN-CONTAINING PROTEIN"/>
    <property type="match status" value="1"/>
</dbReference>
<dbReference type="AlphaFoldDB" id="A0A6J8ARQ3"/>
<reference evidence="2 3" key="1">
    <citation type="submission" date="2020-06" db="EMBL/GenBank/DDBJ databases">
        <authorList>
            <person name="Li R."/>
            <person name="Bekaert M."/>
        </authorList>
    </citation>
    <scope>NUCLEOTIDE SEQUENCE [LARGE SCALE GENOMIC DNA]</scope>
    <source>
        <strain evidence="3">wild</strain>
    </source>
</reference>
<accession>A0A6J8ARQ3</accession>
<dbReference type="OrthoDB" id="6434594at2759"/>
<sequence length="203" mass="23730">MKTSISPIKTLGVSRFERFSKWSSLVRAISLLKRKIVSNNRSKVDTKDTQTCVNIRKEAEALVLRETQSQYYSNEIDCLKSEVCCIVNSRPIIAVSSDHESPTILSPNTLLTQKINSDIEPYNFDFSVKDMYKSQWKHVQVLANQFWKQWNLQYLHNLQTRSKWPIENRNLQIGDIVLMIDVSLPRNQWPTELSMKYFLVKTD</sequence>
<proteinExistence type="predicted"/>
<dbReference type="Proteomes" id="UP000507470">
    <property type="component" value="Unassembled WGS sequence"/>
</dbReference>
<evidence type="ECO:0000313" key="3">
    <source>
        <dbReference type="Proteomes" id="UP000507470"/>
    </source>
</evidence>
<name>A0A6J8ARQ3_MYTCO</name>
<dbReference type="PANTHER" id="PTHR47331:SF6">
    <property type="entry name" value="DOUBLECORTIN DOMAIN-CONTAINING PROTEIN"/>
    <property type="match status" value="1"/>
</dbReference>
<keyword evidence="3" id="KW-1185">Reference proteome</keyword>